<dbReference type="AlphaFoldDB" id="A0AAN8RZ42"/>
<evidence type="ECO:0000313" key="1">
    <source>
        <dbReference type="EMBL" id="KAK6517024.1"/>
    </source>
</evidence>
<accession>A0AAN8RZ42</accession>
<sequence>MPCSAFPSPVPIADAKFGTNYARLWGQHVRTERRMEIRAEIDRLYRSLASGPRRPEDTMPSILDKIRWVNGEYVPAGESEQWWEKVNRRMVQLKRMGRALW</sequence>
<organism evidence="1 2">
    <name type="scientific">Arthrobotrys conoides</name>
    <dbReference type="NCBI Taxonomy" id="74498"/>
    <lineage>
        <taxon>Eukaryota</taxon>
        <taxon>Fungi</taxon>
        <taxon>Dikarya</taxon>
        <taxon>Ascomycota</taxon>
        <taxon>Pezizomycotina</taxon>
        <taxon>Orbiliomycetes</taxon>
        <taxon>Orbiliales</taxon>
        <taxon>Orbiliaceae</taxon>
        <taxon>Arthrobotrys</taxon>
    </lineage>
</organism>
<evidence type="ECO:0000313" key="2">
    <source>
        <dbReference type="Proteomes" id="UP001307849"/>
    </source>
</evidence>
<name>A0AAN8RZ42_9PEZI</name>
<protein>
    <submittedName>
        <fullName evidence="1">Uncharacterized protein</fullName>
    </submittedName>
</protein>
<gene>
    <name evidence="1" type="ORF">TWF506_006902</name>
</gene>
<keyword evidence="2" id="KW-1185">Reference proteome</keyword>
<comment type="caution">
    <text evidence="1">The sequence shown here is derived from an EMBL/GenBank/DDBJ whole genome shotgun (WGS) entry which is preliminary data.</text>
</comment>
<reference evidence="1 2" key="1">
    <citation type="submission" date="2019-10" db="EMBL/GenBank/DDBJ databases">
        <authorList>
            <person name="Palmer J.M."/>
        </authorList>
    </citation>
    <scope>NUCLEOTIDE SEQUENCE [LARGE SCALE GENOMIC DNA]</scope>
    <source>
        <strain evidence="1 2">TWF506</strain>
    </source>
</reference>
<dbReference type="Proteomes" id="UP001307849">
    <property type="component" value="Unassembled WGS sequence"/>
</dbReference>
<proteinExistence type="predicted"/>
<dbReference type="EMBL" id="JAVHJM010000003">
    <property type="protein sequence ID" value="KAK6517024.1"/>
    <property type="molecule type" value="Genomic_DNA"/>
</dbReference>